<feature type="compositionally biased region" description="Polar residues" evidence="4">
    <location>
        <begin position="3198"/>
        <end position="3214"/>
    </location>
</feature>
<accession>A0ABP6S501</accession>
<dbReference type="Proteomes" id="UP001499990">
    <property type="component" value="Unassembled WGS sequence"/>
</dbReference>
<dbReference type="NCBIfam" id="TIGR03696">
    <property type="entry name" value="Rhs_assc_core"/>
    <property type="match status" value="1"/>
</dbReference>
<reference evidence="9" key="1">
    <citation type="journal article" date="2019" name="Int. J. Syst. Evol. Microbiol.">
        <title>The Global Catalogue of Microorganisms (GCM) 10K type strain sequencing project: providing services to taxonomists for standard genome sequencing and annotation.</title>
        <authorList>
            <consortium name="The Broad Institute Genomics Platform"/>
            <consortium name="The Broad Institute Genome Sequencing Center for Infectious Disease"/>
            <person name="Wu L."/>
            <person name="Ma J."/>
        </authorList>
    </citation>
    <scope>NUCLEOTIDE SEQUENCE [LARGE SCALE GENOMIC DNA]</scope>
    <source>
        <strain evidence="9">JCM 9651</strain>
    </source>
</reference>
<feature type="domain" description="LamG-like jellyroll fold" evidence="7">
    <location>
        <begin position="1592"/>
        <end position="1735"/>
    </location>
</feature>
<dbReference type="InterPro" id="IPR006558">
    <property type="entry name" value="LamG-like"/>
</dbReference>
<feature type="compositionally biased region" description="Polar residues" evidence="4">
    <location>
        <begin position="3365"/>
        <end position="3376"/>
    </location>
</feature>
<dbReference type="Gene3D" id="2.60.120.200">
    <property type="match status" value="3"/>
</dbReference>
<feature type="region of interest" description="Disordered" evidence="4">
    <location>
        <begin position="3158"/>
        <end position="3303"/>
    </location>
</feature>
<dbReference type="InterPro" id="IPR044927">
    <property type="entry name" value="Endonuclea_NS_2"/>
</dbReference>
<dbReference type="EMBL" id="BAAAYL010000001">
    <property type="protein sequence ID" value="GAA3368204.1"/>
    <property type="molecule type" value="Genomic_DNA"/>
</dbReference>
<dbReference type="InterPro" id="IPR050708">
    <property type="entry name" value="T6SS_VgrG/RHS"/>
</dbReference>
<dbReference type="PANTHER" id="PTHR32305:SF15">
    <property type="entry name" value="PROTEIN RHSA-RELATED"/>
    <property type="match status" value="1"/>
</dbReference>
<evidence type="ECO:0000313" key="9">
    <source>
        <dbReference type="Proteomes" id="UP001499990"/>
    </source>
</evidence>
<dbReference type="CDD" id="cd00110">
    <property type="entry name" value="LamG"/>
    <property type="match status" value="2"/>
</dbReference>
<evidence type="ECO:0000259" key="6">
    <source>
        <dbReference type="SMART" id="SM00282"/>
    </source>
</evidence>
<dbReference type="Gene3D" id="3.40.570.10">
    <property type="entry name" value="Extracellular Endonuclease, subunit A"/>
    <property type="match status" value="1"/>
</dbReference>
<evidence type="ECO:0000256" key="2">
    <source>
        <dbReference type="ARBA" id="ARBA00022737"/>
    </source>
</evidence>
<feature type="compositionally biased region" description="Low complexity" evidence="4">
    <location>
        <begin position="3167"/>
        <end position="3181"/>
    </location>
</feature>
<feature type="domain" description="Laminin G" evidence="6">
    <location>
        <begin position="1352"/>
        <end position="1493"/>
    </location>
</feature>
<organism evidence="8 9">
    <name type="scientific">Streptomyces sannanensis</name>
    <dbReference type="NCBI Taxonomy" id="285536"/>
    <lineage>
        <taxon>Bacteria</taxon>
        <taxon>Bacillati</taxon>
        <taxon>Actinomycetota</taxon>
        <taxon>Actinomycetes</taxon>
        <taxon>Kitasatosporales</taxon>
        <taxon>Streptomycetaceae</taxon>
        <taxon>Streptomyces</taxon>
    </lineage>
</organism>
<dbReference type="Pfam" id="PF13385">
    <property type="entry name" value="Laminin_G_3"/>
    <property type="match status" value="3"/>
</dbReference>
<feature type="compositionally biased region" description="Polar residues" evidence="4">
    <location>
        <begin position="2309"/>
        <end position="2327"/>
    </location>
</feature>
<evidence type="ECO:0000256" key="5">
    <source>
        <dbReference type="SAM" id="SignalP"/>
    </source>
</evidence>
<feature type="compositionally biased region" description="Low complexity" evidence="4">
    <location>
        <begin position="56"/>
        <end position="66"/>
    </location>
</feature>
<dbReference type="PANTHER" id="PTHR32305">
    <property type="match status" value="1"/>
</dbReference>
<dbReference type="InterPro" id="IPR044929">
    <property type="entry name" value="DNA/RNA_non-sp_Endonuclease_sf"/>
</dbReference>
<feature type="compositionally biased region" description="Low complexity" evidence="4">
    <location>
        <begin position="2021"/>
        <end position="2030"/>
    </location>
</feature>
<dbReference type="Pfam" id="PF20148">
    <property type="entry name" value="DUF6531"/>
    <property type="match status" value="1"/>
</dbReference>
<evidence type="ECO:0000259" key="7">
    <source>
        <dbReference type="SMART" id="SM00560"/>
    </source>
</evidence>
<protein>
    <recommendedName>
        <fullName evidence="10">DNRLRE domain-containing protein</fullName>
    </recommendedName>
</protein>
<feature type="compositionally biased region" description="Basic and acidic residues" evidence="4">
    <location>
        <begin position="118"/>
        <end position="129"/>
    </location>
</feature>
<feature type="compositionally biased region" description="Low complexity" evidence="4">
    <location>
        <begin position="3223"/>
        <end position="3276"/>
    </location>
</feature>
<evidence type="ECO:0000256" key="3">
    <source>
        <dbReference type="ARBA" id="ARBA00023157"/>
    </source>
</evidence>
<name>A0ABP6S501_9ACTN</name>
<dbReference type="Pfam" id="PF13930">
    <property type="entry name" value="Endonuclea_NS_2"/>
    <property type="match status" value="1"/>
</dbReference>
<proteinExistence type="predicted"/>
<keyword evidence="2" id="KW-0677">Repeat</keyword>
<dbReference type="SMART" id="SM00282">
    <property type="entry name" value="LamG"/>
    <property type="match status" value="3"/>
</dbReference>
<evidence type="ECO:0000256" key="1">
    <source>
        <dbReference type="ARBA" id="ARBA00022729"/>
    </source>
</evidence>
<feature type="compositionally biased region" description="Basic and acidic residues" evidence="4">
    <location>
        <begin position="3186"/>
        <end position="3197"/>
    </location>
</feature>
<sequence length="3544" mass="377952">MRISRLPVLVVALVMTALTGVDQGAWAIGQWAVEAAGDPAPEQKWGSAASKGHRASGGATDAATSGGRDGALTAPGELPPEGVSVPVRLEGDTKLPKPGPATEVKPPQPDTLSGFDPKTSKELEGRRQERAQTFRNEDGTFTTRFYAEPVHHRDRSGTWRKIDTRLVSVDGTGPRTMSANESGWETSSTEIPIGFGASADIDPLVQMRLTDELSVGYSLTGARSVAGRVEGNVITYPEVRESADLEFLAGSDSIKETLVLKDRNAPTEWRFPLSLDGLTASIDDHGGVVFTDLGGVPQAWMPSGWMEDSRVAENANQGEISTGVTYQLVEEMGRQVLVVTLDRAWLSAPERMFPVRVDPSLKSVDATAGTYVQAPYNQNFSSDTVLKVGTYDGGSHKAAAFLRFLGLETSLKNAWVVGADLALYNTWSYSCTARPVTVHPITSSWSESTTSTYPGPSTGSSLVSRSFAHGWKPAGSDTWSCGPAWETLKLGEAGRKLVDDWTHGRQKNYGLAVKASTTDSYGWKQFGSDDYPNGKPSLDVTWTKYGAAYQLGEFTAPVTATTQGAMKVTITNQGQETWPAGGSYKLRYNLYDASGAEITDSSKIVYTEMPTAVSPGESVTVDAKIAPLAPATYTLVWTMTDYGATRFTSAGVPGVGVKFSAVNIPPRLVAEAPASGIVSDSLRPTLWADGTDQDRYPSALQYQFEVCDVEGRDVRKNCRLNTRSANKRWSVPSGWLSWGKTYAWYAYVFDGAATSTRPAPALFTTEVPQPGITSHLGGADAGREFGARTGHYVTAATDAAVSTVGPELAVTRTYNSLDPRLGGLFGAGWSTRWDMRLREEPDLGTVLVTLADGSQARFGTGTANEYVAPKGSTVTLTRAIDGGWVIRERSGATYHFGPNGLLYKVVDSAGRGQRLSYEAEDGGPLRKVTDLLSGRSLDFTWTGSHVAAVTTSPVDASTPGLTWTYSYEGDRLAQVCPPTSATKCTRYSYEDGSLYRTAVRNSNPISYWRLGETEGSIARSEVPSRTGFNDALYRDVTLGVTPAVTGTSNGAAGFDGAASVIELPENALKTSEYMSMELWFRTTAPGVLATLQGAEVGQRPTRYSPFLNVDGAGKLRGQFYTVEYAGTKPIVSTKTVTDGAWHHAVLTTSGTTQTLYLDGAAVGSLTGTVTTRDDQYAYLGAGWGNEGWMGVTSGTYHLQGAMDDVAVYTHVLDAKTVAEHYAARNTAGRMTKVVLPSGRTHATVVYDNDTGRVTSNTDENGGVWRVSDEQYSAGSASYASEVASSGPVGYWRLGERYGASARSETGDAANGSYQNSVDLGQPGVFADGDNTSSGFGGNAYAQIPEELLHQSTNVAVELWFRTSEPGVLVGDQGAELDGATTPTGGWTPVLYVGADNKLHGKFYAASAVTATPLASTTTVADNEWHHAVISASGSTQTLYLDGEKQGTLAGAVNHQANKYTYIGAGFAGGSWPSSPGAISYFPGQIDEVAIYAKPLDGASVQRHFRSRNAMVAGDGARYLGSVTGTGPSAYWRLDETSGTTAVSKAAAGVANGTYTNTTLGIGGAFGTGDNAAVRFAGNGNIRIPSGIVAGDSSLAVEMWFRTATSGVLLGFQDAALGSIPTSWRPALNIDGSGKLRGEFYLSGASGATPITSTQTVTDNEWHHVVLTGADNAQQLYLDGVLVGTLNGTISDQSRTYTYLGAGYASSGWMGVASGTYYFTGDMDEVALYDHPLTAEQVVDHFESRQYSGVSALASTVTVTNPVGKSTSTTYDVLRSGRRLADTDEDGGITTYTYDTGGFPHTVTDPNGHATITGHDARGNTVSVTTCRDSNSCWTSFTDYYLNADDPLDLRNDKPIAIRDARSTGPGDNRYRTMLTYSTLGLPTATRLVDGRESTTIYTDGTEPAQGGGTTPAGLVKTESTTGGAVTAYHYFANGDLARTTAPSGLTTEYSYDGLGRKISEKQISDTYPDGMSTAFAYDKLSRPVTETGGGVKNDITGVTHTAKVTRSYDEDGNLLSESTEDTTGGDATRTTTHRYNERGLNDSSTDAEGNTTLLAYDALGRVTAMTDAAGTRFTYAYTPRGEHAETVLKDWTGSPTSEIRDLVVLSNAYDPAGRLASTSDAMGATTTYTYFDDGLPATATAKQITQADGTRRDIVLEANSYDGAGNLTKQVTGGGRTTVTHTLDATSRITKTVLDPNDLNRVTTFAYDGDDRIIQETATIDSSGKKLTTTTDYDKAGNPTKDTLTDGTSTHITTRSYDQRGLLVREVSPRGNLSGASSQAHATDYQYDALGRLTLVTDPPVQVEEQDAQPVSSRPQTRVGYNTFGETTDSRDARGAETRTIVDRLGRVTALTLPTYTPPGDTPITAVMRTTYDALGRATAETDALNRTTRYVYDQFGNLTKQTDPAVQTELTSLTEHSGTFNSQQTSLDGGSVSTFTWTPTGEQLSATDPTGARTEATYDELGRQLTATTVERYPSLQNLTSRYTWDDTGNQTASTTPAGGTTRTAYNAAGEPVTVTDPVGGITKFGYDGLGRQTETIDATNRKTTTTYDALDNATAIADFGTGTTALRTVRAEFDVEGNQTAQISAEQSRSTSTHDALGRVTQLVETVSADKSITTSFGYDAAGNRTRLTNGRGHTTRYTFTPWNLPESTIEPATTAHPNATDRTWTTVYDAAGQAITELLPGGVKRERSYDALGRLAKETGTGSEVTTSTRTFRYDLADRMTSVGTDNPLAGNSYTYNDRGQLLGAEGPGGTTTYAYDLDGNMTERTDPANTTEYGYDAAGRLQWLWNEMTSADIWYNYDTAGRLKLEQYANLPQGSSTWTESARRTYDYDSLGRLVDDKITNPAGTVTAASITYGYDLDDRLTSKKTTGTAGAGDNAYGYDQAGRLASWTSGSTTTAYEWDDAGNRTKAGTAAATYDERNRLLTGGGATHTYTPRGTLATVTGGTGGTRQLAFDAFERKITDGTSTFTYDSLDRVTTYNGTAFTYDGGSNNLITDGTTSYARTPDGSLLSSKRNGSAQWSVTDQHTDRVAGLSADGLTVTDSTTYDPFGKVTATQGNAPAIGYQSGWTDPSSEDVNMAARWYEPGTGAFASRDTWLLPPVSSAQANRFVYANADPLNATDPTGHMRAYGTGGNGRGYRGGGSYSGITPPIRYTEVSKTTKPRRAAVSYSSTSRVSARSQNRKNTREMDRYDRSRTPSYTRASGNRGNTGRCTYSCGRGGSTSTYRGSGRGGNTTYSRGTGRGTNTTYSRGTGNSRGTSGSRGTVKAPNTTRPTAPRPPQNPNRGPRPKPAPTRPAPKPTVDVARIRQHSIDAAIRYDRMLPVEVAAVYQPAPLDTTGLEDLQDMFPGVQIDTDQGFGGSGADHSSQRTSNSCSRDFPSSDPSFYYAPMTRFGSGVNDCRATGAVARIDAFDLRPWRLDPKWKPAGYERLPASNRAALHVIGNQMGGARDTLRNFVAGYQTPANSPHMRSLEDDVTKAVKSGERVTLGVLPIYGGPDLAIPTEIEMYAVGDNGYRLNCTVYNRPTGGYLCSARSSGGSLSAP</sequence>
<keyword evidence="1 5" id="KW-0732">Signal</keyword>
<feature type="region of interest" description="Disordered" evidence="4">
    <location>
        <begin position="39"/>
        <end position="129"/>
    </location>
</feature>
<comment type="caution">
    <text evidence="8">The sequence shown here is derived from an EMBL/GenBank/DDBJ whole genome shotgun (WGS) entry which is preliminary data.</text>
</comment>
<dbReference type="Pfam" id="PF25023">
    <property type="entry name" value="TEN_YD-shell"/>
    <property type="match status" value="1"/>
</dbReference>
<dbReference type="InterPro" id="IPR045351">
    <property type="entry name" value="DUF6531"/>
</dbReference>
<dbReference type="InterPro" id="IPR013783">
    <property type="entry name" value="Ig-like_fold"/>
</dbReference>
<feature type="signal peptide" evidence="5">
    <location>
        <begin position="1"/>
        <end position="27"/>
    </location>
</feature>
<feature type="region of interest" description="Disordered" evidence="4">
    <location>
        <begin position="3353"/>
        <end position="3379"/>
    </location>
</feature>
<feature type="compositionally biased region" description="Pro residues" evidence="4">
    <location>
        <begin position="3290"/>
        <end position="3300"/>
    </location>
</feature>
<dbReference type="InterPro" id="IPR013320">
    <property type="entry name" value="ConA-like_dom_sf"/>
</dbReference>
<dbReference type="Gene3D" id="2.180.10.10">
    <property type="entry name" value="RHS repeat-associated core"/>
    <property type="match status" value="4"/>
</dbReference>
<evidence type="ECO:0000256" key="4">
    <source>
        <dbReference type="SAM" id="MobiDB-lite"/>
    </source>
</evidence>
<dbReference type="Pfam" id="PF05593">
    <property type="entry name" value="RHS_repeat"/>
    <property type="match status" value="5"/>
</dbReference>
<gene>
    <name evidence="8" type="ORF">GCM10020367_05610</name>
</gene>
<dbReference type="NCBIfam" id="TIGR01643">
    <property type="entry name" value="YD_repeat_2x"/>
    <property type="match status" value="6"/>
</dbReference>
<feature type="domain" description="Laminin G" evidence="6">
    <location>
        <begin position="1072"/>
        <end position="1210"/>
    </location>
</feature>
<feature type="chain" id="PRO_5046179988" description="DNRLRE domain-containing protein" evidence="5">
    <location>
        <begin position="28"/>
        <end position="3544"/>
    </location>
</feature>
<feature type="domain" description="Laminin G" evidence="6">
    <location>
        <begin position="1592"/>
        <end position="1730"/>
    </location>
</feature>
<feature type="region of interest" description="Disordered" evidence="4">
    <location>
        <begin position="2304"/>
        <end position="2333"/>
    </location>
</feature>
<dbReference type="InterPro" id="IPR006530">
    <property type="entry name" value="YD"/>
</dbReference>
<evidence type="ECO:0000313" key="8">
    <source>
        <dbReference type="EMBL" id="GAA3368204.1"/>
    </source>
</evidence>
<dbReference type="InterPro" id="IPR001791">
    <property type="entry name" value="Laminin_G"/>
</dbReference>
<dbReference type="InterPro" id="IPR056823">
    <property type="entry name" value="TEN-like_YD-shell"/>
</dbReference>
<dbReference type="SMART" id="SM00560">
    <property type="entry name" value="LamGL"/>
    <property type="match status" value="1"/>
</dbReference>
<feature type="region of interest" description="Disordered" evidence="4">
    <location>
        <begin position="2009"/>
        <end position="2048"/>
    </location>
</feature>
<dbReference type="InterPro" id="IPR022385">
    <property type="entry name" value="Rhs_assc_core"/>
</dbReference>
<dbReference type="SUPFAM" id="SSF49899">
    <property type="entry name" value="Concanavalin A-like lectins/glucanases"/>
    <property type="match status" value="3"/>
</dbReference>
<keyword evidence="3" id="KW-1015">Disulfide bond</keyword>
<keyword evidence="9" id="KW-1185">Reference proteome</keyword>
<dbReference type="NCBIfam" id="NF033679">
    <property type="entry name" value="DNRLRE_dom"/>
    <property type="match status" value="1"/>
</dbReference>
<dbReference type="InterPro" id="IPR031325">
    <property type="entry name" value="RHS_repeat"/>
</dbReference>
<dbReference type="Gene3D" id="2.60.40.10">
    <property type="entry name" value="Immunoglobulins"/>
    <property type="match status" value="1"/>
</dbReference>
<evidence type="ECO:0008006" key="10">
    <source>
        <dbReference type="Google" id="ProtNLM"/>
    </source>
</evidence>